<accession>A0A016V3Q5</accession>
<proteinExistence type="predicted"/>
<reference evidence="2" key="1">
    <citation type="journal article" date="2015" name="Nat. Genet.">
        <title>The genome and transcriptome of the zoonotic hookworm Ancylostoma ceylanicum identify infection-specific gene families.</title>
        <authorList>
            <person name="Schwarz E.M."/>
            <person name="Hu Y."/>
            <person name="Antoshechkin I."/>
            <person name="Miller M.M."/>
            <person name="Sternberg P.W."/>
            <person name="Aroian R.V."/>
        </authorList>
    </citation>
    <scope>NUCLEOTIDE SEQUENCE</scope>
    <source>
        <strain evidence="2">HY135</strain>
    </source>
</reference>
<dbReference type="Proteomes" id="UP000024635">
    <property type="component" value="Unassembled WGS sequence"/>
</dbReference>
<dbReference type="AlphaFoldDB" id="A0A016V3Q5"/>
<comment type="caution">
    <text evidence="1">The sequence shown here is derived from an EMBL/GenBank/DDBJ whole genome shotgun (WGS) entry which is preliminary data.</text>
</comment>
<keyword evidence="2" id="KW-1185">Reference proteome</keyword>
<sequence>MNDLAPGLGKRKRAAWGAYKSIEDAHLFNTTVLLAPTYALETWALREKDENAVSVIERSIKKVMLRLTRLEEPAFLENNSKRCIDNPGLAN</sequence>
<organism evidence="1 2">
    <name type="scientific">Ancylostoma ceylanicum</name>
    <dbReference type="NCBI Taxonomy" id="53326"/>
    <lineage>
        <taxon>Eukaryota</taxon>
        <taxon>Metazoa</taxon>
        <taxon>Ecdysozoa</taxon>
        <taxon>Nematoda</taxon>
        <taxon>Chromadorea</taxon>
        <taxon>Rhabditida</taxon>
        <taxon>Rhabditina</taxon>
        <taxon>Rhabditomorpha</taxon>
        <taxon>Strongyloidea</taxon>
        <taxon>Ancylostomatidae</taxon>
        <taxon>Ancylostomatinae</taxon>
        <taxon>Ancylostoma</taxon>
    </lineage>
</organism>
<evidence type="ECO:0000313" key="1">
    <source>
        <dbReference type="EMBL" id="EYC22314.1"/>
    </source>
</evidence>
<dbReference type="EMBL" id="JARK01001353">
    <property type="protein sequence ID" value="EYC22314.1"/>
    <property type="molecule type" value="Genomic_DNA"/>
</dbReference>
<evidence type="ECO:0000313" key="2">
    <source>
        <dbReference type="Proteomes" id="UP000024635"/>
    </source>
</evidence>
<protein>
    <submittedName>
        <fullName evidence="1">Uncharacterized protein</fullName>
    </submittedName>
</protein>
<gene>
    <name evidence="1" type="primary">Acey_s0017.g3279</name>
    <name evidence="1" type="ORF">Y032_0017g3279</name>
</gene>
<name>A0A016V3Q5_9BILA</name>